<proteinExistence type="predicted"/>
<name>A0ABQ4M674_9BACL</name>
<dbReference type="EMBL" id="BORW01000070">
    <property type="protein sequence ID" value="GIO70441.1"/>
    <property type="molecule type" value="Genomic_DNA"/>
</dbReference>
<organism evidence="2 3">
    <name type="scientific">Paenibacillus cookii</name>
    <dbReference type="NCBI Taxonomy" id="157839"/>
    <lineage>
        <taxon>Bacteria</taxon>
        <taxon>Bacillati</taxon>
        <taxon>Bacillota</taxon>
        <taxon>Bacilli</taxon>
        <taxon>Bacillales</taxon>
        <taxon>Paenibacillaceae</taxon>
        <taxon>Paenibacillus</taxon>
    </lineage>
</organism>
<feature type="signal peptide" evidence="1">
    <location>
        <begin position="1"/>
        <end position="22"/>
    </location>
</feature>
<evidence type="ECO:0000256" key="1">
    <source>
        <dbReference type="SAM" id="SignalP"/>
    </source>
</evidence>
<evidence type="ECO:0000313" key="3">
    <source>
        <dbReference type="Proteomes" id="UP000680638"/>
    </source>
</evidence>
<protein>
    <submittedName>
        <fullName evidence="2">Uncharacterized protein</fullName>
    </submittedName>
</protein>
<feature type="chain" id="PRO_5045984323" evidence="1">
    <location>
        <begin position="23"/>
        <end position="168"/>
    </location>
</feature>
<comment type="caution">
    <text evidence="2">The sequence shown here is derived from an EMBL/GenBank/DDBJ whole genome shotgun (WGS) entry which is preliminary data.</text>
</comment>
<dbReference type="RefSeq" id="WP_212953246.1">
    <property type="nucleotide sequence ID" value="NZ_BORW01000070.1"/>
</dbReference>
<reference evidence="2 3" key="1">
    <citation type="submission" date="2021-03" db="EMBL/GenBank/DDBJ databases">
        <title>Antimicrobial resistance genes in bacteria isolated from Japanese honey, and their potential for conferring macrolide and lincosamide resistance in the American foulbrood pathogen Paenibacillus larvae.</title>
        <authorList>
            <person name="Okamoto M."/>
            <person name="Kumagai M."/>
            <person name="Kanamori H."/>
            <person name="Takamatsu D."/>
        </authorList>
    </citation>
    <scope>NUCLEOTIDE SEQUENCE [LARGE SCALE GENOMIC DNA]</scope>
    <source>
        <strain evidence="2 3">J21TS3</strain>
    </source>
</reference>
<dbReference type="Proteomes" id="UP000680638">
    <property type="component" value="Unassembled WGS sequence"/>
</dbReference>
<accession>A0ABQ4M674</accession>
<gene>
    <name evidence="2" type="ORF">J21TS3_52620</name>
</gene>
<sequence>MKKKVSFLAVLTLALAASVTAAAPVTPEVSVPPVVSQDGETTQPIEIQPYTIDKTWSDIAKSAPGRSDATNSFTVNSGNGHLKLLIKNVSAFPVTVTLTHSDTSLVYFTLVIPANSSKEWYNFPVSGAEGGQYPQGMRLGDYKLQWVGKDHPVDGIVYGKLASSTTDF</sequence>
<keyword evidence="1" id="KW-0732">Signal</keyword>
<evidence type="ECO:0000313" key="2">
    <source>
        <dbReference type="EMBL" id="GIO70441.1"/>
    </source>
</evidence>
<keyword evidence="3" id="KW-1185">Reference proteome</keyword>